<proteinExistence type="predicted"/>
<feature type="non-terminal residue" evidence="1">
    <location>
        <position position="1"/>
    </location>
</feature>
<accession>A0A8T2P686</accession>
<dbReference type="AlphaFoldDB" id="A0A8T2P686"/>
<dbReference type="Proteomes" id="UP000824540">
    <property type="component" value="Unassembled WGS sequence"/>
</dbReference>
<gene>
    <name evidence="1" type="ORF">JZ751_009654</name>
</gene>
<sequence length="313" mass="34495">MEPAVHHEKQYSGNRTQETGPHHFLPCAISSSAVLFPAAGGVTVGHSAHITLSTILLQSDSQPDEIFENKNGMRCCQKQRLVLMECESCPVSSWVVGVGGDASGRWRASCVDRRSVSLLAKRPPQLPWHSPPSFLADRESERGLDCHLGRGGWFWWGGGGGGWCCLIHIYSDDSGQAKRIISVFTPFHDKCHPSPSLINNPKTFDTDPRTKDLSVSCMSLVFLITNCFHDNNRDKFTLFWLKELSLAKIYHPDTVFCRSRSKFPECQIQRGGLSSDPAAGPLNNGTHIQVSIKDAKIGPGAYEDPRPSPPMAL</sequence>
<evidence type="ECO:0000313" key="2">
    <source>
        <dbReference type="Proteomes" id="UP000824540"/>
    </source>
</evidence>
<dbReference type="EMBL" id="JAFBMS010000018">
    <property type="protein sequence ID" value="KAG9345112.1"/>
    <property type="molecule type" value="Genomic_DNA"/>
</dbReference>
<protein>
    <submittedName>
        <fullName evidence="1">Uncharacterized protein</fullName>
    </submittedName>
</protein>
<reference evidence="1" key="1">
    <citation type="thesis" date="2021" institute="BYU ScholarsArchive" country="Provo, UT, USA">
        <title>Applications of and Algorithms for Genome Assembly and Genomic Analyses with an Emphasis on Marine Teleosts.</title>
        <authorList>
            <person name="Pickett B.D."/>
        </authorList>
    </citation>
    <scope>NUCLEOTIDE SEQUENCE</scope>
    <source>
        <strain evidence="1">HI-2016</strain>
    </source>
</reference>
<keyword evidence="2" id="KW-1185">Reference proteome</keyword>
<organism evidence="1 2">
    <name type="scientific">Albula glossodonta</name>
    <name type="common">roundjaw bonefish</name>
    <dbReference type="NCBI Taxonomy" id="121402"/>
    <lineage>
        <taxon>Eukaryota</taxon>
        <taxon>Metazoa</taxon>
        <taxon>Chordata</taxon>
        <taxon>Craniata</taxon>
        <taxon>Vertebrata</taxon>
        <taxon>Euteleostomi</taxon>
        <taxon>Actinopterygii</taxon>
        <taxon>Neopterygii</taxon>
        <taxon>Teleostei</taxon>
        <taxon>Albuliformes</taxon>
        <taxon>Albulidae</taxon>
        <taxon>Albula</taxon>
    </lineage>
</organism>
<name>A0A8T2P686_9TELE</name>
<comment type="caution">
    <text evidence="1">The sequence shown here is derived from an EMBL/GenBank/DDBJ whole genome shotgun (WGS) entry which is preliminary data.</text>
</comment>
<evidence type="ECO:0000313" key="1">
    <source>
        <dbReference type="EMBL" id="KAG9345112.1"/>
    </source>
</evidence>